<dbReference type="InterPro" id="IPR056125">
    <property type="entry name" value="DUF7708"/>
</dbReference>
<evidence type="ECO:0000313" key="4">
    <source>
        <dbReference type="EMBL" id="RPB22614.1"/>
    </source>
</evidence>
<reference evidence="4 5" key="1">
    <citation type="journal article" date="2018" name="Nat. Ecol. Evol.">
        <title>Pezizomycetes genomes reveal the molecular basis of ectomycorrhizal truffle lifestyle.</title>
        <authorList>
            <person name="Murat C."/>
            <person name="Payen T."/>
            <person name="Noel B."/>
            <person name="Kuo A."/>
            <person name="Morin E."/>
            <person name="Chen J."/>
            <person name="Kohler A."/>
            <person name="Krizsan K."/>
            <person name="Balestrini R."/>
            <person name="Da Silva C."/>
            <person name="Montanini B."/>
            <person name="Hainaut M."/>
            <person name="Levati E."/>
            <person name="Barry K.W."/>
            <person name="Belfiori B."/>
            <person name="Cichocki N."/>
            <person name="Clum A."/>
            <person name="Dockter R.B."/>
            <person name="Fauchery L."/>
            <person name="Guy J."/>
            <person name="Iotti M."/>
            <person name="Le Tacon F."/>
            <person name="Lindquist E.A."/>
            <person name="Lipzen A."/>
            <person name="Malagnac F."/>
            <person name="Mello A."/>
            <person name="Molinier V."/>
            <person name="Miyauchi S."/>
            <person name="Poulain J."/>
            <person name="Riccioni C."/>
            <person name="Rubini A."/>
            <person name="Sitrit Y."/>
            <person name="Splivallo R."/>
            <person name="Traeger S."/>
            <person name="Wang M."/>
            <person name="Zifcakova L."/>
            <person name="Wipf D."/>
            <person name="Zambonelli A."/>
            <person name="Paolocci F."/>
            <person name="Nowrousian M."/>
            <person name="Ottonello S."/>
            <person name="Baldrian P."/>
            <person name="Spatafora J.W."/>
            <person name="Henrissat B."/>
            <person name="Nagy L.G."/>
            <person name="Aury J.M."/>
            <person name="Wincker P."/>
            <person name="Grigoriev I.V."/>
            <person name="Bonfante P."/>
            <person name="Martin F.M."/>
        </authorList>
    </citation>
    <scope>NUCLEOTIDE SEQUENCE [LARGE SCALE GENOMIC DNA]</scope>
    <source>
        <strain evidence="4 5">ATCC MYA-4762</strain>
    </source>
</reference>
<dbReference type="OrthoDB" id="1577640at2759"/>
<feature type="domain" description="Nephrocystin 3-like N-terminal" evidence="3">
    <location>
        <begin position="230"/>
        <end position="395"/>
    </location>
</feature>
<name>A0A3N4LI78_9PEZI</name>
<dbReference type="SUPFAM" id="SSF52540">
    <property type="entry name" value="P-loop containing nucleoside triphosphate hydrolases"/>
    <property type="match status" value="1"/>
</dbReference>
<dbReference type="InParanoid" id="A0A3N4LI78"/>
<dbReference type="InterPro" id="IPR027417">
    <property type="entry name" value="P-loop_NTPase"/>
</dbReference>
<evidence type="ECO:0000259" key="2">
    <source>
        <dbReference type="Pfam" id="PF24809"/>
    </source>
</evidence>
<dbReference type="Proteomes" id="UP000267821">
    <property type="component" value="Unassembled WGS sequence"/>
</dbReference>
<dbReference type="PANTHER" id="PTHR10039:SF15">
    <property type="entry name" value="NACHT DOMAIN-CONTAINING PROTEIN"/>
    <property type="match status" value="1"/>
</dbReference>
<evidence type="ECO:0000256" key="1">
    <source>
        <dbReference type="ARBA" id="ARBA00022737"/>
    </source>
</evidence>
<keyword evidence="5" id="KW-1185">Reference proteome</keyword>
<dbReference type="EMBL" id="ML121550">
    <property type="protein sequence ID" value="RPB22614.1"/>
    <property type="molecule type" value="Genomic_DNA"/>
</dbReference>
<gene>
    <name evidence="4" type="ORF">L211DRAFT_884300</name>
</gene>
<feature type="domain" description="DUF7708" evidence="2">
    <location>
        <begin position="2"/>
        <end position="151"/>
    </location>
</feature>
<dbReference type="InterPro" id="IPR056884">
    <property type="entry name" value="NPHP3-like_N"/>
</dbReference>
<accession>A0A3N4LI78</accession>
<sequence length="583" mass="65840">CLGKILKNVGQYTKVVDTAIQSNPQVSALVWAGVRAIMQVALNHVEAIEGLEVAIAALLEKMTICEFYAGIYVGVPLTSGSAANSLQRQRMLESALPELYAAVIVFEVKARTYFEARVTNTLKSFDIEFQPFIEEINAKERVIRECADGATMEKIRNIEGVLQDITSELKPLAKLNEISTTATHTLKVTEEIRNNTQDDRILELLTLLTPLEPLKRHQDVKMFRTKNAAAWLLSSESFCNWRDSNTIPVEDCIRVFCCFGIPGAGKTVISSVVIDELYSQFHKYPSIGIACLYADYSDQNNQILVHILGSFLRQLVQETVPKELIEMLVKIKRKGKKVAMEDILALLRIRLQQLKRAFICIDAVDELAPKVQQQLFDVLKELGTNNNTRFFITGRNYIENEVKKRLQAMQQHKIVISATRQDIEEFLRQQIRDDLDADAMDGSLQKDVIEAIIGKSQGMFLLPALHIKMVLGMTTKSKRRKALETLPTDLYDSFKGVITRIRECLSKSQAELGMRVLMWLHFAYRPLELAELQHALAVEKGDTEFDAENIPSRKALLDCCLGLVIVDEETLTVRFVDTLLICS</sequence>
<dbReference type="AlphaFoldDB" id="A0A3N4LI78"/>
<dbReference type="PANTHER" id="PTHR10039">
    <property type="entry name" value="AMELOGENIN"/>
    <property type="match status" value="1"/>
</dbReference>
<evidence type="ECO:0000259" key="3">
    <source>
        <dbReference type="Pfam" id="PF24883"/>
    </source>
</evidence>
<proteinExistence type="predicted"/>
<dbReference type="Pfam" id="PF24809">
    <property type="entry name" value="DUF7708"/>
    <property type="match status" value="1"/>
</dbReference>
<evidence type="ECO:0000313" key="5">
    <source>
        <dbReference type="Proteomes" id="UP000267821"/>
    </source>
</evidence>
<organism evidence="4 5">
    <name type="scientific">Terfezia boudieri ATCC MYA-4762</name>
    <dbReference type="NCBI Taxonomy" id="1051890"/>
    <lineage>
        <taxon>Eukaryota</taxon>
        <taxon>Fungi</taxon>
        <taxon>Dikarya</taxon>
        <taxon>Ascomycota</taxon>
        <taxon>Pezizomycotina</taxon>
        <taxon>Pezizomycetes</taxon>
        <taxon>Pezizales</taxon>
        <taxon>Pezizaceae</taxon>
        <taxon>Terfezia</taxon>
    </lineage>
</organism>
<keyword evidence="1" id="KW-0677">Repeat</keyword>
<dbReference type="STRING" id="1051890.A0A3N4LI78"/>
<protein>
    <submittedName>
        <fullName evidence="4">Uncharacterized protein</fullName>
    </submittedName>
</protein>
<dbReference type="Pfam" id="PF24883">
    <property type="entry name" value="NPHP3_N"/>
    <property type="match status" value="1"/>
</dbReference>
<dbReference type="Gene3D" id="3.40.50.300">
    <property type="entry name" value="P-loop containing nucleotide triphosphate hydrolases"/>
    <property type="match status" value="1"/>
</dbReference>
<feature type="non-terminal residue" evidence="4">
    <location>
        <position position="1"/>
    </location>
</feature>